<dbReference type="EMBL" id="BAAAHQ010000027">
    <property type="protein sequence ID" value="GAA0940636.1"/>
    <property type="molecule type" value="Genomic_DNA"/>
</dbReference>
<evidence type="ECO:0000313" key="1">
    <source>
        <dbReference type="EMBL" id="GAA0940636.1"/>
    </source>
</evidence>
<proteinExistence type="predicted"/>
<protein>
    <recommendedName>
        <fullName evidence="3">Transposase</fullName>
    </recommendedName>
</protein>
<name>A0ABP4ASJ0_9ACTN</name>
<keyword evidence="2" id="KW-1185">Reference proteome</keyword>
<organism evidence="1 2">
    <name type="scientific">Nonomuraea longicatena</name>
    <dbReference type="NCBI Taxonomy" id="83682"/>
    <lineage>
        <taxon>Bacteria</taxon>
        <taxon>Bacillati</taxon>
        <taxon>Actinomycetota</taxon>
        <taxon>Actinomycetes</taxon>
        <taxon>Streptosporangiales</taxon>
        <taxon>Streptosporangiaceae</taxon>
        <taxon>Nonomuraea</taxon>
    </lineage>
</organism>
<evidence type="ECO:0008006" key="3">
    <source>
        <dbReference type="Google" id="ProtNLM"/>
    </source>
</evidence>
<dbReference type="Proteomes" id="UP001501578">
    <property type="component" value="Unassembled WGS sequence"/>
</dbReference>
<sequence length="293" mass="32453">MSPTHQHEMPLEMIQRRPELAVELLALRFGRDIEGFKDARLESAELNERLPVEAVADSVVSVVTPHGSRAYVVVEVQRRFIEAKVWKWLAYVGNLAGRHRAPVALVVICLDEKTAAKCAEPLFPDYSSVILAPIVVGPAELRRWLLIGDIRASPEIATLAAVALNDLEVAVTVANDLVTRGDERGSFNYAYLKACLGEPIRKELEKMISKTELYACREDDYFTRPFWDAGHDAGHKQGLVQAAVVALHGVLAARGLELQERHRALVDACEDEAVVQRWVTRAVVAADADEVFA</sequence>
<comment type="caution">
    <text evidence="1">The sequence shown here is derived from an EMBL/GenBank/DDBJ whole genome shotgun (WGS) entry which is preliminary data.</text>
</comment>
<dbReference type="RefSeq" id="WP_343952646.1">
    <property type="nucleotide sequence ID" value="NZ_BAAAHQ010000027.1"/>
</dbReference>
<reference evidence="2" key="1">
    <citation type="journal article" date="2019" name="Int. J. Syst. Evol. Microbiol.">
        <title>The Global Catalogue of Microorganisms (GCM) 10K type strain sequencing project: providing services to taxonomists for standard genome sequencing and annotation.</title>
        <authorList>
            <consortium name="The Broad Institute Genomics Platform"/>
            <consortium name="The Broad Institute Genome Sequencing Center for Infectious Disease"/>
            <person name="Wu L."/>
            <person name="Ma J."/>
        </authorList>
    </citation>
    <scope>NUCLEOTIDE SEQUENCE [LARGE SCALE GENOMIC DNA]</scope>
    <source>
        <strain evidence="2">JCM 11136</strain>
    </source>
</reference>
<evidence type="ECO:0000313" key="2">
    <source>
        <dbReference type="Proteomes" id="UP001501578"/>
    </source>
</evidence>
<gene>
    <name evidence="1" type="ORF">GCM10009560_52080</name>
</gene>
<accession>A0ABP4ASJ0</accession>